<dbReference type="EMBL" id="LDEV01001937">
    <property type="protein sequence ID" value="KLJ10642.1"/>
    <property type="molecule type" value="Genomic_DNA"/>
</dbReference>
<name>A0A0H1BHX4_9EURO</name>
<evidence type="ECO:0000313" key="1">
    <source>
        <dbReference type="EMBL" id="KLJ10642.1"/>
    </source>
</evidence>
<dbReference type="Proteomes" id="UP000053573">
    <property type="component" value="Unassembled WGS sequence"/>
</dbReference>
<accession>A0A0H1BHX4</accession>
<protein>
    <submittedName>
        <fullName evidence="1">Uncharacterized protein</fullName>
    </submittedName>
</protein>
<keyword evidence="2" id="KW-1185">Reference proteome</keyword>
<gene>
    <name evidence="1" type="ORF">EMPG_13972</name>
</gene>
<reference evidence="2" key="1">
    <citation type="journal article" date="2015" name="PLoS Genet.">
        <title>The dynamic genome and transcriptome of the human fungal pathogen Blastomyces and close relative Emmonsia.</title>
        <authorList>
            <person name="Munoz J.F."/>
            <person name="Gauthier G.M."/>
            <person name="Desjardins C.A."/>
            <person name="Gallo J.E."/>
            <person name="Holder J."/>
            <person name="Sullivan T.D."/>
            <person name="Marty A.J."/>
            <person name="Carmen J.C."/>
            <person name="Chen Z."/>
            <person name="Ding L."/>
            <person name="Gujja S."/>
            <person name="Magrini V."/>
            <person name="Misas E."/>
            <person name="Mitreva M."/>
            <person name="Priest M."/>
            <person name="Saif S."/>
            <person name="Whiston E.A."/>
            <person name="Young S."/>
            <person name="Zeng Q."/>
            <person name="Goldman W.E."/>
            <person name="Mardis E.R."/>
            <person name="Taylor J.W."/>
            <person name="McEwen J.G."/>
            <person name="Clay O.K."/>
            <person name="Klein B.S."/>
            <person name="Cuomo C.A."/>
        </authorList>
    </citation>
    <scope>NUCLEOTIDE SEQUENCE [LARGE SCALE GENOMIC DNA]</scope>
    <source>
        <strain evidence="2">UAMH 139</strain>
    </source>
</reference>
<proteinExistence type="predicted"/>
<dbReference type="AlphaFoldDB" id="A0A0H1BHX4"/>
<evidence type="ECO:0000313" key="2">
    <source>
        <dbReference type="Proteomes" id="UP000053573"/>
    </source>
</evidence>
<sequence length="55" mass="6029">MAETEIRTSHTAISSRPRSSWAAMSCGLLPLLDRLQVRMAQAFGTVGGRQGRLQQ</sequence>
<organism evidence="1 2">
    <name type="scientific">Blastomyces silverae</name>
    <dbReference type="NCBI Taxonomy" id="2060906"/>
    <lineage>
        <taxon>Eukaryota</taxon>
        <taxon>Fungi</taxon>
        <taxon>Dikarya</taxon>
        <taxon>Ascomycota</taxon>
        <taxon>Pezizomycotina</taxon>
        <taxon>Eurotiomycetes</taxon>
        <taxon>Eurotiomycetidae</taxon>
        <taxon>Onygenales</taxon>
        <taxon>Ajellomycetaceae</taxon>
        <taxon>Blastomyces</taxon>
    </lineage>
</organism>
<comment type="caution">
    <text evidence="1">The sequence shown here is derived from an EMBL/GenBank/DDBJ whole genome shotgun (WGS) entry which is preliminary data.</text>
</comment>